<dbReference type="EMBL" id="GL871207">
    <property type="protein sequence ID" value="EGC32191.1"/>
    <property type="molecule type" value="Genomic_DNA"/>
</dbReference>
<dbReference type="GO" id="GO:0005634">
    <property type="term" value="C:nucleus"/>
    <property type="evidence" value="ECO:0000318"/>
    <property type="project" value="GO_Central"/>
</dbReference>
<dbReference type="HAMAP" id="MF_03183">
    <property type="entry name" value="Endonuclease_III_Nth"/>
    <property type="match status" value="1"/>
</dbReference>
<dbReference type="KEGG" id="dpp:DICPUDRAFT_155881"/>
<dbReference type="FunFam" id="1.10.510.10:FF:001389">
    <property type="entry name" value="Endonuclease III homolog"/>
    <property type="match status" value="1"/>
</dbReference>
<dbReference type="GO" id="GO:0003677">
    <property type="term" value="F:DNA binding"/>
    <property type="evidence" value="ECO:0007669"/>
    <property type="project" value="UniProtKB-UniRule"/>
</dbReference>
<evidence type="ECO:0000259" key="19">
    <source>
        <dbReference type="PROSITE" id="PS50011"/>
    </source>
</evidence>
<keyword evidence="10" id="KW-0408">Iron</keyword>
<dbReference type="GeneID" id="10507474"/>
<gene>
    <name evidence="17" type="primary">NTH1</name>
    <name evidence="21" type="ORF">DICPUDRAFT_155881</name>
</gene>
<keyword evidence="7 17" id="KW-0378">Hydrolase</keyword>
<dbReference type="PROSITE" id="PS00107">
    <property type="entry name" value="PROTEIN_KINASE_ATP"/>
    <property type="match status" value="1"/>
</dbReference>
<evidence type="ECO:0000256" key="6">
    <source>
        <dbReference type="ARBA" id="ARBA00022763"/>
    </source>
</evidence>
<comment type="catalytic activity">
    <reaction evidence="17">
        <text>2'-deoxyribonucleotide-(2'-deoxyribose 5'-phosphate)-2'-deoxyribonucleotide-DNA = a 3'-end 2'-deoxyribonucleotide-(2,3-dehydro-2,3-deoxyribose 5'-phosphate)-DNA + a 5'-end 5'-phospho-2'-deoxyribonucleoside-DNA + H(+)</text>
        <dbReference type="Rhea" id="RHEA:66592"/>
        <dbReference type="Rhea" id="RHEA-COMP:13180"/>
        <dbReference type="Rhea" id="RHEA-COMP:16897"/>
        <dbReference type="Rhea" id="RHEA-COMP:17067"/>
        <dbReference type="ChEBI" id="CHEBI:15378"/>
        <dbReference type="ChEBI" id="CHEBI:136412"/>
        <dbReference type="ChEBI" id="CHEBI:157695"/>
        <dbReference type="ChEBI" id="CHEBI:167181"/>
        <dbReference type="EC" id="4.2.99.18"/>
    </reaction>
</comment>
<evidence type="ECO:0000256" key="7">
    <source>
        <dbReference type="ARBA" id="ARBA00022801"/>
    </source>
</evidence>
<keyword evidence="8 18" id="KW-0067">ATP-binding</keyword>
<comment type="caution">
    <text evidence="17">Lacks conserved residue(s) required for the propagation of feature annotation.</text>
</comment>
<evidence type="ECO:0000256" key="14">
    <source>
        <dbReference type="ARBA" id="ARBA00023239"/>
    </source>
</evidence>
<dbReference type="AlphaFoldDB" id="F0ZV49"/>
<dbReference type="Gene3D" id="1.10.510.10">
    <property type="entry name" value="Transferase(Phosphotransferase) domain 1"/>
    <property type="match status" value="1"/>
</dbReference>
<dbReference type="InterPro" id="IPR000719">
    <property type="entry name" value="Prot_kinase_dom"/>
</dbReference>
<dbReference type="PROSITE" id="PS00764">
    <property type="entry name" value="ENDONUCLEASE_III_1"/>
    <property type="match status" value="1"/>
</dbReference>
<dbReference type="InterPro" id="IPR023170">
    <property type="entry name" value="HhH_base_excis_C"/>
</dbReference>
<comment type="similarity">
    <text evidence="2 17">Belongs to the Nth/MutY family.</text>
</comment>
<keyword evidence="13 17" id="KW-0234">DNA repair</keyword>
<dbReference type="Gene3D" id="1.10.1670.10">
    <property type="entry name" value="Helix-hairpin-Helix base-excision DNA repair enzymes (C-terminal)"/>
    <property type="match status" value="1"/>
</dbReference>
<dbReference type="SUPFAM" id="SSF56112">
    <property type="entry name" value="Protein kinase-like (PK-like)"/>
    <property type="match status" value="1"/>
</dbReference>
<dbReference type="FunCoup" id="F0ZV49">
    <property type="interactions" value="1"/>
</dbReference>
<dbReference type="InterPro" id="IPR004035">
    <property type="entry name" value="Endouclease-III_FeS-bd_BS"/>
</dbReference>
<dbReference type="InterPro" id="IPR011257">
    <property type="entry name" value="DNA_glycosylase"/>
</dbReference>
<evidence type="ECO:0000256" key="4">
    <source>
        <dbReference type="ARBA" id="ARBA00022723"/>
    </source>
</evidence>
<dbReference type="Gene3D" id="1.10.340.30">
    <property type="entry name" value="Hypothetical protein, domain 2"/>
    <property type="match status" value="1"/>
</dbReference>
<keyword evidence="5 18" id="KW-0547">Nucleotide-binding</keyword>
<evidence type="ECO:0000256" key="5">
    <source>
        <dbReference type="ARBA" id="ARBA00022741"/>
    </source>
</evidence>
<dbReference type="InterPro" id="IPR030841">
    <property type="entry name" value="NTH1"/>
</dbReference>
<dbReference type="InterPro" id="IPR017441">
    <property type="entry name" value="Protein_kinase_ATP_BS"/>
</dbReference>
<dbReference type="GO" id="GO:0005739">
    <property type="term" value="C:mitochondrion"/>
    <property type="evidence" value="ECO:0007669"/>
    <property type="project" value="UniProtKB-SubCell"/>
</dbReference>
<dbReference type="GO" id="GO:0000703">
    <property type="term" value="F:oxidized pyrimidine nucleobase lesion DNA N-glycosylase activity"/>
    <property type="evidence" value="ECO:0000318"/>
    <property type="project" value="GO_Central"/>
</dbReference>
<dbReference type="Pfam" id="PF00069">
    <property type="entry name" value="Pkinase"/>
    <property type="match status" value="1"/>
</dbReference>
<dbReference type="InterPro" id="IPR008271">
    <property type="entry name" value="Ser/Thr_kinase_AS"/>
</dbReference>
<evidence type="ECO:0000256" key="9">
    <source>
        <dbReference type="ARBA" id="ARBA00022946"/>
    </source>
</evidence>
<keyword evidence="12 17" id="KW-0496">Mitochondrion</keyword>
<keyword evidence="6 17" id="KW-0227">DNA damage</keyword>
<dbReference type="SUPFAM" id="SSF48150">
    <property type="entry name" value="DNA-glycosylase"/>
    <property type="match status" value="1"/>
</dbReference>
<dbReference type="PROSITE" id="PS00108">
    <property type="entry name" value="PROTEIN_KINASE_ST"/>
    <property type="match status" value="1"/>
</dbReference>
<dbReference type="SMART" id="SM00478">
    <property type="entry name" value="ENDO3c"/>
    <property type="match status" value="1"/>
</dbReference>
<dbReference type="GO" id="GO:0140078">
    <property type="term" value="F:class I DNA-(apurinic or apyrimidinic site) endonuclease activity"/>
    <property type="evidence" value="ECO:0007669"/>
    <property type="project" value="UniProtKB-EC"/>
</dbReference>
<keyword evidence="22" id="KW-1185">Reference proteome</keyword>
<dbReference type="FunFam" id="1.10.1670.10:FF:000027">
    <property type="entry name" value="Endonuclease III homolog"/>
    <property type="match status" value="1"/>
</dbReference>
<evidence type="ECO:0000256" key="11">
    <source>
        <dbReference type="ARBA" id="ARBA00023014"/>
    </source>
</evidence>
<dbReference type="CDD" id="cd00056">
    <property type="entry name" value="ENDO3c"/>
    <property type="match status" value="1"/>
</dbReference>
<keyword evidence="15 17" id="KW-0539">Nucleus</keyword>
<dbReference type="GO" id="GO:0003906">
    <property type="term" value="F:DNA-(apurinic or apyrimidinic site) endonuclease activity"/>
    <property type="evidence" value="ECO:0000318"/>
    <property type="project" value="GO_Central"/>
</dbReference>
<dbReference type="GO" id="GO:0006285">
    <property type="term" value="P:base-excision repair, AP site formation"/>
    <property type="evidence" value="ECO:0000318"/>
    <property type="project" value="GO_Central"/>
</dbReference>
<name>F0ZV49_DICPU</name>
<dbReference type="PANTHER" id="PTHR43286:SF1">
    <property type="entry name" value="ENDONUCLEASE III-LIKE PROTEIN 1"/>
    <property type="match status" value="1"/>
</dbReference>
<dbReference type="EC" id="3.2.2.-" evidence="17"/>
<dbReference type="EC" id="4.2.99.18" evidence="17"/>
<evidence type="ECO:0000259" key="20">
    <source>
        <dbReference type="PROSITE" id="PS50105"/>
    </source>
</evidence>
<evidence type="ECO:0000256" key="18">
    <source>
        <dbReference type="PROSITE-ProRule" id="PRU10141"/>
    </source>
</evidence>
<evidence type="ECO:0000313" key="22">
    <source>
        <dbReference type="Proteomes" id="UP000001064"/>
    </source>
</evidence>
<evidence type="ECO:0000313" key="21">
    <source>
        <dbReference type="EMBL" id="EGC32191.1"/>
    </source>
</evidence>
<keyword evidence="14 17" id="KW-0456">Lyase</keyword>
<dbReference type="Pfam" id="PF00633">
    <property type="entry name" value="HHH"/>
    <property type="match status" value="1"/>
</dbReference>
<dbReference type="STRING" id="5786.F0ZV49"/>
<dbReference type="FunFam" id="1.10.340.30:FF:000005">
    <property type="entry name" value="Endonuclease III-like protein 1"/>
    <property type="match status" value="1"/>
</dbReference>
<dbReference type="Proteomes" id="UP000001064">
    <property type="component" value="Unassembled WGS sequence"/>
</dbReference>
<keyword evidence="3" id="KW-0004">4Fe-4S</keyword>
<dbReference type="eggNOG" id="KOG1921">
    <property type="taxonomic scope" value="Eukaryota"/>
</dbReference>
<dbReference type="GO" id="GO:0004672">
    <property type="term" value="F:protein kinase activity"/>
    <property type="evidence" value="ECO:0007669"/>
    <property type="project" value="InterPro"/>
</dbReference>
<dbReference type="PANTHER" id="PTHR43286">
    <property type="entry name" value="ENDONUCLEASE III-LIKE PROTEIN 1"/>
    <property type="match status" value="1"/>
</dbReference>
<evidence type="ECO:0000256" key="8">
    <source>
        <dbReference type="ARBA" id="ARBA00022840"/>
    </source>
</evidence>
<dbReference type="GO" id="GO:0046872">
    <property type="term" value="F:metal ion binding"/>
    <property type="evidence" value="ECO:0007669"/>
    <property type="project" value="UniProtKB-KW"/>
</dbReference>
<dbReference type="SMART" id="SM00454">
    <property type="entry name" value="SAM"/>
    <property type="match status" value="1"/>
</dbReference>
<feature type="domain" description="Protein kinase" evidence="19">
    <location>
        <begin position="131"/>
        <end position="372"/>
    </location>
</feature>
<reference evidence="22" key="1">
    <citation type="journal article" date="2011" name="Genome Biol.">
        <title>Comparative genomics of the social amoebae Dictyostelium discoideum and Dictyostelium purpureum.</title>
        <authorList>
            <consortium name="US DOE Joint Genome Institute (JGI-PGF)"/>
            <person name="Sucgang R."/>
            <person name="Kuo A."/>
            <person name="Tian X."/>
            <person name="Salerno W."/>
            <person name="Parikh A."/>
            <person name="Feasley C.L."/>
            <person name="Dalin E."/>
            <person name="Tu H."/>
            <person name="Huang E."/>
            <person name="Barry K."/>
            <person name="Lindquist E."/>
            <person name="Shapiro H."/>
            <person name="Bruce D."/>
            <person name="Schmutz J."/>
            <person name="Salamov A."/>
            <person name="Fey P."/>
            <person name="Gaudet P."/>
            <person name="Anjard C."/>
            <person name="Babu M.M."/>
            <person name="Basu S."/>
            <person name="Bushmanova Y."/>
            <person name="van der Wel H."/>
            <person name="Katoh-Kurasawa M."/>
            <person name="Dinh C."/>
            <person name="Coutinho P.M."/>
            <person name="Saito T."/>
            <person name="Elias M."/>
            <person name="Schaap P."/>
            <person name="Kay R.R."/>
            <person name="Henrissat B."/>
            <person name="Eichinger L."/>
            <person name="Rivero F."/>
            <person name="Putnam N.H."/>
            <person name="West C.M."/>
            <person name="Loomis W.F."/>
            <person name="Chisholm R.L."/>
            <person name="Shaulsky G."/>
            <person name="Strassmann J.E."/>
            <person name="Queller D.C."/>
            <person name="Kuspa A."/>
            <person name="Grigoriev I.V."/>
        </authorList>
    </citation>
    <scope>NUCLEOTIDE SEQUENCE [LARGE SCALE GENOMIC DNA]</scope>
    <source>
        <strain evidence="22">QSDP1</strain>
    </source>
</reference>
<dbReference type="InterPro" id="IPR003265">
    <property type="entry name" value="HhH-GPD_domain"/>
</dbReference>
<dbReference type="Gene3D" id="1.10.150.50">
    <property type="entry name" value="Transcription Factor, Ets-1"/>
    <property type="match status" value="1"/>
</dbReference>
<accession>F0ZV49</accession>
<dbReference type="eggNOG" id="KOG0198">
    <property type="taxonomic scope" value="Eukaryota"/>
</dbReference>
<protein>
    <recommendedName>
        <fullName evidence="17">Endonuclease III homolog</fullName>
        <ecNumber evidence="17">3.2.2.-</ecNumber>
        <ecNumber evidence="17">4.2.99.18</ecNumber>
    </recommendedName>
    <alternativeName>
        <fullName evidence="17">Bifunctional DNA N-glycosylase/DNA-(apurinic or apyrimidinic site) lyase</fullName>
        <shortName evidence="17">DNA glycosylase/AP lyase</shortName>
    </alternativeName>
</protein>
<comment type="cofactor">
    <cofactor evidence="1">
        <name>[4Fe-4S] cluster</name>
        <dbReference type="ChEBI" id="CHEBI:49883"/>
    </cofactor>
</comment>
<evidence type="ECO:0000256" key="12">
    <source>
        <dbReference type="ARBA" id="ARBA00023128"/>
    </source>
</evidence>
<evidence type="ECO:0000256" key="15">
    <source>
        <dbReference type="ARBA" id="ARBA00023242"/>
    </source>
</evidence>
<evidence type="ECO:0000256" key="2">
    <source>
        <dbReference type="ARBA" id="ARBA00008343"/>
    </source>
</evidence>
<keyword evidence="4" id="KW-0479">Metal-binding</keyword>
<evidence type="ECO:0000256" key="3">
    <source>
        <dbReference type="ARBA" id="ARBA00022485"/>
    </source>
</evidence>
<dbReference type="SMART" id="SM00220">
    <property type="entry name" value="S_TKc"/>
    <property type="match status" value="1"/>
</dbReference>
<dbReference type="Pfam" id="PF00730">
    <property type="entry name" value="HhH-GPD"/>
    <property type="match status" value="1"/>
</dbReference>
<evidence type="ECO:0000256" key="17">
    <source>
        <dbReference type="HAMAP-Rule" id="MF_03183"/>
    </source>
</evidence>
<dbReference type="GO" id="GO:0051539">
    <property type="term" value="F:4 iron, 4 sulfur cluster binding"/>
    <property type="evidence" value="ECO:0007669"/>
    <property type="project" value="UniProtKB-KW"/>
</dbReference>
<dbReference type="GO" id="GO:0006289">
    <property type="term" value="P:nucleotide-excision repair"/>
    <property type="evidence" value="ECO:0000318"/>
    <property type="project" value="GO_Central"/>
</dbReference>
<keyword evidence="9" id="KW-0809">Transit peptide</keyword>
<dbReference type="RefSeq" id="XP_003291295.1">
    <property type="nucleotide sequence ID" value="XM_003291247.1"/>
</dbReference>
<evidence type="ECO:0000256" key="13">
    <source>
        <dbReference type="ARBA" id="ARBA00023204"/>
    </source>
</evidence>
<feature type="binding site" evidence="18">
    <location>
        <position position="160"/>
    </location>
    <ligand>
        <name>ATP</name>
        <dbReference type="ChEBI" id="CHEBI:30616"/>
    </ligand>
</feature>
<organism evidence="21 22">
    <name type="scientific">Dictyostelium purpureum</name>
    <name type="common">Slime mold</name>
    <dbReference type="NCBI Taxonomy" id="5786"/>
    <lineage>
        <taxon>Eukaryota</taxon>
        <taxon>Amoebozoa</taxon>
        <taxon>Evosea</taxon>
        <taxon>Eumycetozoa</taxon>
        <taxon>Dictyostelia</taxon>
        <taxon>Dictyosteliales</taxon>
        <taxon>Dictyosteliaceae</taxon>
        <taxon>Dictyostelium</taxon>
    </lineage>
</organism>
<feature type="domain" description="SAM" evidence="20">
    <location>
        <begin position="36"/>
        <end position="81"/>
    </location>
</feature>
<dbReference type="PROSITE" id="PS50105">
    <property type="entry name" value="SAM_DOMAIN"/>
    <property type="match status" value="1"/>
</dbReference>
<dbReference type="SUPFAM" id="SSF47769">
    <property type="entry name" value="SAM/Pointed domain"/>
    <property type="match status" value="1"/>
</dbReference>
<proteinExistence type="inferred from homology"/>
<comment type="subcellular location">
    <subcellularLocation>
        <location evidence="17">Nucleus</location>
    </subcellularLocation>
    <subcellularLocation>
        <location evidence="17">Mitochondrion</location>
    </subcellularLocation>
</comment>
<dbReference type="InterPro" id="IPR000445">
    <property type="entry name" value="HhH_motif"/>
</dbReference>
<evidence type="ECO:0000256" key="10">
    <source>
        <dbReference type="ARBA" id="ARBA00023004"/>
    </source>
</evidence>
<dbReference type="Pfam" id="PF00536">
    <property type="entry name" value="SAM_1"/>
    <property type="match status" value="1"/>
</dbReference>
<dbReference type="VEuPathDB" id="AmoebaDB:DICPUDRAFT_155881"/>
<comment type="function">
    <text evidence="17">Bifunctional DNA N-glycosylase with associated apurinic/apyrimidinic (AP) lyase function that catalyzes the first step in base excision repair (BER), the primary repair pathway for the repair of oxidative DNA damage. The DNA N-glycosylase activity releases the damaged DNA base from DNA by cleaving the N-glycosidic bond, leaving an AP site. The AP lyase activity cleaves the phosphodiester bond 3' to the AP site by a beta-elimination. Primarily recognizes and repairs oxidative base damage of pyrimidines.</text>
</comment>
<keyword evidence="11" id="KW-0411">Iron-sulfur</keyword>
<dbReference type="InterPro" id="IPR013761">
    <property type="entry name" value="SAM/pointed_sf"/>
</dbReference>
<evidence type="ECO:0000256" key="16">
    <source>
        <dbReference type="ARBA" id="ARBA00023295"/>
    </source>
</evidence>
<dbReference type="InterPro" id="IPR001660">
    <property type="entry name" value="SAM"/>
</dbReference>
<dbReference type="OrthoDB" id="2099276at2759"/>
<evidence type="ECO:0000256" key="1">
    <source>
        <dbReference type="ARBA" id="ARBA00001966"/>
    </source>
</evidence>
<dbReference type="InParanoid" id="F0ZV49"/>
<sequence>MTTFEGFGLSKVVSSEETQSGQKSLVYIKNKNILNWSLEDVCIWLKSKDLGVLVDSFSKLKVDGNFLLGINEGDLKKLGITCIPRGKILKFEDALSELKMGYYSLVTSETPSLFVNDEQTSPLLGIVDFKEYNRTLIGQGGFGEVYKMVHKTNGSTMAMKQIPILKNSKIFEEVKILSKLKHDNIIKILSYQNDENHLSIFFEYFPDSISSVYKTNGAFNESRCRAIITGVLNALVHIHSEKIVHRDLKGDNILLKGNHPYIIDFGLSHNFDRESHSTFYSKAGTHFWQSPEVRLNTIGECGRSSDIWSLGCTIVEMLVGGNPWQNIKVEDGYHPPIPPNLSVNLRDFLNACFLISPEFRPSAKKLLNHPWIQGKPDLLKEITKQEIITSSTLLIEYISKGACFFINQAKKDILPFEPIVYSQSIEYKKNLEEHQQYVSQLGQAKSDEILKTFYIKVEQKKYIKTRFYKKIAKLRWEEVWNKIEVMRKENIAPVDTLGAESFNIEEIEPKERRFHILVGCLLSSQTKDQVTHAAMVRLKEYGLNVETVLKTPNEKLETLIHPVGFYRRKAVYLKSIAEILKEKYNGDIPPTFKEIEALPGIGPKMTNLIVQIAWGRVEGIAVDVHMHRICNRLGWVKTNTPEETMRQLESWLPREKWGQVNHLLVGFGQTICDPVRPKCSSCTVNNLCPVGIKEMKSLNKQEEKKKKKLK</sequence>
<keyword evidence="16 17" id="KW-0326">Glycosidase</keyword>
<dbReference type="GO" id="GO:0005524">
    <property type="term" value="F:ATP binding"/>
    <property type="evidence" value="ECO:0007669"/>
    <property type="project" value="UniProtKB-UniRule"/>
</dbReference>
<dbReference type="PROSITE" id="PS50011">
    <property type="entry name" value="PROTEIN_KINASE_DOM"/>
    <property type="match status" value="1"/>
</dbReference>
<dbReference type="InterPro" id="IPR011009">
    <property type="entry name" value="Kinase-like_dom_sf"/>
</dbReference>